<keyword evidence="4" id="KW-1185">Reference proteome</keyword>
<keyword evidence="1" id="KW-0813">Transport</keyword>
<dbReference type="PANTHER" id="PTHR43057">
    <property type="entry name" value="ARSENITE EFFLUX TRANSPORTER"/>
    <property type="match status" value="1"/>
</dbReference>
<gene>
    <name evidence="3" type="ORF">GCM10007870_24910</name>
</gene>
<name>A0ABQ5WTV2_9PROT</name>
<evidence type="ECO:0000313" key="4">
    <source>
        <dbReference type="Proteomes" id="UP001156629"/>
    </source>
</evidence>
<proteinExistence type="predicted"/>
<comment type="caution">
    <text evidence="3">The sequence shown here is derived from an EMBL/GenBank/DDBJ whole genome shotgun (WGS) entry which is preliminary data.</text>
</comment>
<dbReference type="InterPro" id="IPR004706">
    <property type="entry name" value="Arsenical-R_Acr3"/>
</dbReference>
<protein>
    <recommendedName>
        <fullName evidence="5">Arsenic resistance protein</fullName>
    </recommendedName>
</protein>
<evidence type="ECO:0000313" key="3">
    <source>
        <dbReference type="EMBL" id="GLQ66906.1"/>
    </source>
</evidence>
<evidence type="ECO:0008006" key="5">
    <source>
        <dbReference type="Google" id="ProtNLM"/>
    </source>
</evidence>
<reference evidence="4" key="1">
    <citation type="journal article" date="2019" name="Int. J. Syst. Evol. Microbiol.">
        <title>The Global Catalogue of Microorganisms (GCM) 10K type strain sequencing project: providing services to taxonomists for standard genome sequencing and annotation.</title>
        <authorList>
            <consortium name="The Broad Institute Genomics Platform"/>
            <consortium name="The Broad Institute Genome Sequencing Center for Infectious Disease"/>
            <person name="Wu L."/>
            <person name="Ma J."/>
        </authorList>
    </citation>
    <scope>NUCLEOTIDE SEQUENCE [LARGE SCALE GENOMIC DNA]</scope>
    <source>
        <strain evidence="4">NBRC 3266</strain>
    </source>
</reference>
<evidence type="ECO:0000256" key="1">
    <source>
        <dbReference type="ARBA" id="ARBA00022448"/>
    </source>
</evidence>
<accession>A0ABQ5WTV2</accession>
<keyword evidence="2" id="KW-1133">Transmembrane helix</keyword>
<dbReference type="InterPro" id="IPR038770">
    <property type="entry name" value="Na+/solute_symporter_sf"/>
</dbReference>
<organism evidence="3 4">
    <name type="scientific">Gluconobacter kondonii</name>
    <dbReference type="NCBI Taxonomy" id="941463"/>
    <lineage>
        <taxon>Bacteria</taxon>
        <taxon>Pseudomonadati</taxon>
        <taxon>Pseudomonadota</taxon>
        <taxon>Alphaproteobacteria</taxon>
        <taxon>Acetobacterales</taxon>
        <taxon>Acetobacteraceae</taxon>
        <taxon>Gluconobacter</taxon>
    </lineage>
</organism>
<keyword evidence="2" id="KW-0472">Membrane</keyword>
<sequence>MIASVVPRLDQELNTVLHIVPLYISFAICAPLLGWVVSRVCRLQATAGRAVAFSGASRNSLVVLPLALSVPGAVPLLPTVIVTQTLVELLAELIFIRVISRLGSRS</sequence>
<feature type="transmembrane region" description="Helical" evidence="2">
    <location>
        <begin position="20"/>
        <end position="38"/>
    </location>
</feature>
<dbReference type="EMBL" id="BSNV01000040">
    <property type="protein sequence ID" value="GLQ66906.1"/>
    <property type="molecule type" value="Genomic_DNA"/>
</dbReference>
<dbReference type="Gene3D" id="1.20.1530.20">
    <property type="match status" value="1"/>
</dbReference>
<dbReference type="Proteomes" id="UP001156629">
    <property type="component" value="Unassembled WGS sequence"/>
</dbReference>
<keyword evidence="2" id="KW-0812">Transmembrane</keyword>
<evidence type="ECO:0000256" key="2">
    <source>
        <dbReference type="SAM" id="Phobius"/>
    </source>
</evidence>
<dbReference type="PANTHER" id="PTHR43057:SF1">
    <property type="entry name" value="ARSENICAL-RESISTANCE PROTEIN 3"/>
    <property type="match status" value="1"/>
</dbReference>